<sequence>METTAANSVVGLMPQSMAPLWAKAGVDVELAMGQTLTKSQLKIGQGTLDASVIPLPAYVSLVAGTGPYAQMGDKAKALADNVRSLWAFSASTWHVITWADGKVQNWSDLKGKRVYIGPPAGAANAQIRGLIKAASGLEEGKDYEGIKAPWGVATAGFQDGQYDVYVGAFSLGSQALVELSLSRKIRLLGLANKEAPPAALGMQVNTIPPGTYPGMVNTEPVTTWQTLMMMAVRKDLSDDLAYKLTKTYFESLTALKAGNASLAVLSADDALSGLVAPLHPGALKYYQEVGRAVPAALVAR</sequence>
<dbReference type="PANTHER" id="PTHR42941">
    <property type="entry name" value="SLL1037 PROTEIN"/>
    <property type="match status" value="1"/>
</dbReference>
<gene>
    <name evidence="1" type="ORF">ENE75_13730</name>
</gene>
<dbReference type="EMBL" id="SACT01000004">
    <property type="protein sequence ID" value="RVT50864.1"/>
    <property type="molecule type" value="Genomic_DNA"/>
</dbReference>
<protein>
    <submittedName>
        <fullName evidence="1">TAXI family TRAP transporter solute-binding subunit</fullName>
    </submittedName>
</protein>
<accession>A0A3S2TQA8</accession>
<dbReference type="Gene3D" id="3.40.190.10">
    <property type="entry name" value="Periplasmic binding protein-like II"/>
    <property type="match status" value="2"/>
</dbReference>
<name>A0A3S2TQA8_9BURK</name>
<evidence type="ECO:0000313" key="2">
    <source>
        <dbReference type="Proteomes" id="UP000288178"/>
    </source>
</evidence>
<dbReference type="SUPFAM" id="SSF53850">
    <property type="entry name" value="Periplasmic binding protein-like II"/>
    <property type="match status" value="1"/>
</dbReference>
<dbReference type="NCBIfam" id="TIGR02122">
    <property type="entry name" value="TRAP_TAXI"/>
    <property type="match status" value="1"/>
</dbReference>
<dbReference type="PANTHER" id="PTHR42941:SF1">
    <property type="entry name" value="SLL1037 PROTEIN"/>
    <property type="match status" value="1"/>
</dbReference>
<dbReference type="Pfam" id="PF16868">
    <property type="entry name" value="NMT1_3"/>
    <property type="match status" value="1"/>
</dbReference>
<dbReference type="OrthoDB" id="9780180at2"/>
<proteinExistence type="predicted"/>
<dbReference type="Proteomes" id="UP000288178">
    <property type="component" value="Unassembled WGS sequence"/>
</dbReference>
<evidence type="ECO:0000313" key="1">
    <source>
        <dbReference type="EMBL" id="RVT50864.1"/>
    </source>
</evidence>
<keyword evidence="2" id="KW-1185">Reference proteome</keyword>
<dbReference type="InterPro" id="IPR011852">
    <property type="entry name" value="TRAP_TAXI"/>
</dbReference>
<dbReference type="AlphaFoldDB" id="A0A3S2TQA8"/>
<reference evidence="1 2" key="1">
    <citation type="submission" date="2019-01" db="EMBL/GenBank/DDBJ databases">
        <authorList>
            <person name="Chen W.-M."/>
        </authorList>
    </citation>
    <scope>NUCLEOTIDE SEQUENCE [LARGE SCALE GENOMIC DNA]</scope>
    <source>
        <strain evidence="1 2">ICH-3</strain>
    </source>
</reference>
<comment type="caution">
    <text evidence="1">The sequence shown here is derived from an EMBL/GenBank/DDBJ whole genome shotgun (WGS) entry which is preliminary data.</text>
</comment>
<organism evidence="1 2">
    <name type="scientific">Rubrivivax albus</name>
    <dbReference type="NCBI Taxonomy" id="2499835"/>
    <lineage>
        <taxon>Bacteria</taxon>
        <taxon>Pseudomonadati</taxon>
        <taxon>Pseudomonadota</taxon>
        <taxon>Betaproteobacteria</taxon>
        <taxon>Burkholderiales</taxon>
        <taxon>Sphaerotilaceae</taxon>
        <taxon>Rubrivivax</taxon>
    </lineage>
</organism>